<sequence>PTTGSVGCVGDSGEAGAEGLSYDGAAGSPGFRGSPGLKGAAGLPGTPGRKGEQGESGATGRYGAPGPTPEQCEEGAPGLQGSMGLTGDIGNLFLGYAGEKGDNGEEGLSGMGPKGAAGKPGSPGFPGYLGAQGPMGPLGDPGIPGAQGQKVLLIVNPISGDKGPAGGRGLPGYPGLLGRPGIEAGPQGPPGTCGPSGEPGLPGLPGQRGIIGFPGEIGDQVWMLRVPTVQCLAKVFGAPGPLGDAGSPGPTTTFNSGFLLVMHSQSDMLPSCPADMTQLWTGYSLLYLEGQEKAHTQDLGQAGSCMRLFSTMPFSFCNMGTCDYASRNDKSYWLSTTASVPMMPVADQDIQQHISRCVVCEAPSPAVAVHSQDNSNPFCPPNWRSLWVGYSFLMHTGAGDEGGGQSLTSSGSCLRDFRAQPFVECQGPRGTCHYFANIYSFWLTRVGADGPLNSSTSQGTLKEEWQQRLNVGRCNVCMKE</sequence>
<dbReference type="PANTHER" id="PTHR24023:SF1112">
    <property type="entry name" value="COL_CUTICLE_N DOMAIN-CONTAINING PROTEIN-RELATED"/>
    <property type="match status" value="1"/>
</dbReference>
<evidence type="ECO:0000256" key="6">
    <source>
        <dbReference type="ARBA" id="ARBA00022869"/>
    </source>
</evidence>
<dbReference type="GO" id="GO:0030198">
    <property type="term" value="P:extracellular matrix organization"/>
    <property type="evidence" value="ECO:0007669"/>
    <property type="project" value="TreeGrafter"/>
</dbReference>
<dbReference type="Gene3D" id="2.170.240.10">
    <property type="entry name" value="Collagen IV, non-collagenous"/>
    <property type="match status" value="1"/>
</dbReference>
<evidence type="ECO:0000256" key="9">
    <source>
        <dbReference type="SAM" id="MobiDB-lite"/>
    </source>
</evidence>
<feature type="region of interest" description="Disordered" evidence="9">
    <location>
        <begin position="178"/>
        <end position="206"/>
    </location>
</feature>
<dbReference type="InterPro" id="IPR016187">
    <property type="entry name" value="CTDL_fold"/>
</dbReference>
<dbReference type="AlphaFoldDB" id="A0A8K9XS49"/>
<dbReference type="InterPro" id="IPR050149">
    <property type="entry name" value="Collagen_superfamily"/>
</dbReference>
<keyword evidence="4" id="KW-0272">Extracellular matrix</keyword>
<dbReference type="PROSITE" id="PS51403">
    <property type="entry name" value="NC1_IV"/>
    <property type="match status" value="1"/>
</dbReference>
<dbReference type="GO" id="GO:0005581">
    <property type="term" value="C:collagen trimer"/>
    <property type="evidence" value="ECO:0007669"/>
    <property type="project" value="UniProtKB-KW"/>
</dbReference>
<dbReference type="FunFam" id="2.170.240.10:FF:000001">
    <property type="entry name" value="Collagen IV alpha 1 chain"/>
    <property type="match status" value="1"/>
</dbReference>
<evidence type="ECO:0000256" key="3">
    <source>
        <dbReference type="ARBA" id="ARBA00022525"/>
    </source>
</evidence>
<feature type="domain" description="Collagen IV NC1" evidence="10">
    <location>
        <begin position="257"/>
        <end position="480"/>
    </location>
</feature>
<evidence type="ECO:0000256" key="1">
    <source>
        <dbReference type="ARBA" id="ARBA00003696"/>
    </source>
</evidence>
<evidence type="ECO:0000256" key="5">
    <source>
        <dbReference type="ARBA" id="ARBA00022737"/>
    </source>
</evidence>
<dbReference type="Proteomes" id="UP000694395">
    <property type="component" value="Chromosome 27"/>
</dbReference>
<evidence type="ECO:0000256" key="4">
    <source>
        <dbReference type="ARBA" id="ARBA00022530"/>
    </source>
</evidence>
<evidence type="ECO:0000256" key="8">
    <source>
        <dbReference type="ARBA" id="ARBA00023157"/>
    </source>
</evidence>
<dbReference type="GO" id="GO:0005604">
    <property type="term" value="C:basement membrane"/>
    <property type="evidence" value="ECO:0007669"/>
    <property type="project" value="UniProtKB-SubCell"/>
</dbReference>
<evidence type="ECO:0000313" key="12">
    <source>
        <dbReference type="Proteomes" id="UP000694395"/>
    </source>
</evidence>
<comment type="function">
    <text evidence="1">Type IV collagen is the major structural component of glomerular basement membranes (GBM), forming a 'chicken-wire' meshwork together with laminins, proteoglycans and entactin/nidogen.</text>
</comment>
<feature type="compositionally biased region" description="Low complexity" evidence="9">
    <location>
        <begin position="195"/>
        <end position="206"/>
    </location>
</feature>
<accession>A0A8K9XS49</accession>
<dbReference type="SUPFAM" id="SSF56436">
    <property type="entry name" value="C-type lectin-like"/>
    <property type="match status" value="2"/>
</dbReference>
<evidence type="ECO:0000259" key="10">
    <source>
        <dbReference type="PROSITE" id="PS51403"/>
    </source>
</evidence>
<feature type="region of interest" description="Disordered" evidence="9">
    <location>
        <begin position="1"/>
        <end position="84"/>
    </location>
</feature>
<keyword evidence="5" id="KW-0677">Repeat</keyword>
<dbReference type="GO" id="GO:0030020">
    <property type="term" value="F:extracellular matrix structural constituent conferring tensile strength"/>
    <property type="evidence" value="ECO:0007669"/>
    <property type="project" value="TreeGrafter"/>
</dbReference>
<proteinExistence type="predicted"/>
<reference evidence="11" key="3">
    <citation type="submission" date="2025-09" db="UniProtKB">
        <authorList>
            <consortium name="Ensembl"/>
        </authorList>
    </citation>
    <scope>IDENTIFICATION</scope>
</reference>
<organism evidence="11 12">
    <name type="scientific">Oncorhynchus mykiss</name>
    <name type="common">Rainbow trout</name>
    <name type="synonym">Salmo gairdneri</name>
    <dbReference type="NCBI Taxonomy" id="8022"/>
    <lineage>
        <taxon>Eukaryota</taxon>
        <taxon>Metazoa</taxon>
        <taxon>Chordata</taxon>
        <taxon>Craniata</taxon>
        <taxon>Vertebrata</taxon>
        <taxon>Euteleostomi</taxon>
        <taxon>Actinopterygii</taxon>
        <taxon>Neopterygii</taxon>
        <taxon>Teleostei</taxon>
        <taxon>Protacanthopterygii</taxon>
        <taxon>Salmoniformes</taxon>
        <taxon>Salmonidae</taxon>
        <taxon>Salmoninae</taxon>
        <taxon>Oncorhynchus</taxon>
    </lineage>
</organism>
<comment type="subcellular location">
    <subcellularLocation>
        <location evidence="2">Secreted</location>
        <location evidence="2">Extracellular space</location>
        <location evidence="2">Extracellular matrix</location>
        <location evidence="2">Basement membrane</location>
    </subcellularLocation>
</comment>
<dbReference type="GO" id="GO:0005615">
    <property type="term" value="C:extracellular space"/>
    <property type="evidence" value="ECO:0007669"/>
    <property type="project" value="TreeGrafter"/>
</dbReference>
<dbReference type="InterPro" id="IPR001442">
    <property type="entry name" value="Collagen_IV_NC"/>
</dbReference>
<keyword evidence="3" id="KW-0964">Secreted</keyword>
<reference evidence="11" key="2">
    <citation type="submission" date="2025-08" db="UniProtKB">
        <authorList>
            <consortium name="Ensembl"/>
        </authorList>
    </citation>
    <scope>IDENTIFICATION</scope>
</reference>
<dbReference type="InterPro" id="IPR008160">
    <property type="entry name" value="Collagen"/>
</dbReference>
<dbReference type="GeneTree" id="ENSGT00940000164076"/>
<dbReference type="Pfam" id="PF01391">
    <property type="entry name" value="Collagen"/>
    <property type="match status" value="3"/>
</dbReference>
<name>A0A8K9XS49_ONCMY</name>
<dbReference type="InterPro" id="IPR036954">
    <property type="entry name" value="Collagen_IV_NC_sf"/>
</dbReference>
<dbReference type="SMART" id="SM00111">
    <property type="entry name" value="C4"/>
    <property type="match status" value="2"/>
</dbReference>
<evidence type="ECO:0000256" key="7">
    <source>
        <dbReference type="ARBA" id="ARBA00023119"/>
    </source>
</evidence>
<protein>
    <recommendedName>
        <fullName evidence="10">Collagen IV NC1 domain-containing protein</fullName>
    </recommendedName>
</protein>
<evidence type="ECO:0000313" key="11">
    <source>
        <dbReference type="Ensembl" id="ENSOMYP00000137112.1"/>
    </source>
</evidence>
<reference evidence="11" key="1">
    <citation type="submission" date="2020-07" db="EMBL/GenBank/DDBJ databases">
        <title>A long reads based de novo assembly of the rainbow trout Arlee double haploid line genome.</title>
        <authorList>
            <person name="Gao G."/>
            <person name="Palti Y."/>
        </authorList>
    </citation>
    <scope>NUCLEOTIDE SEQUENCE [LARGE SCALE GENOMIC DNA]</scope>
</reference>
<dbReference type="Pfam" id="PF01413">
    <property type="entry name" value="C4"/>
    <property type="match status" value="2"/>
</dbReference>
<evidence type="ECO:0000256" key="2">
    <source>
        <dbReference type="ARBA" id="ARBA00004302"/>
    </source>
</evidence>
<keyword evidence="6" id="KW-0084">Basement membrane</keyword>
<keyword evidence="8" id="KW-1015">Disulfide bond</keyword>
<dbReference type="Ensembl" id="ENSOMYT00000161882.1">
    <property type="protein sequence ID" value="ENSOMYP00000137112.1"/>
    <property type="gene ID" value="ENSOMYG00000064912.1"/>
</dbReference>
<keyword evidence="12" id="KW-1185">Reference proteome</keyword>
<keyword evidence="7" id="KW-0176">Collagen</keyword>
<dbReference type="PANTHER" id="PTHR24023">
    <property type="entry name" value="COLLAGEN ALPHA"/>
    <property type="match status" value="1"/>
</dbReference>